<evidence type="ECO:0008006" key="4">
    <source>
        <dbReference type="Google" id="ProtNLM"/>
    </source>
</evidence>
<keyword evidence="1" id="KW-0812">Transmembrane</keyword>
<dbReference type="EMBL" id="JAMB01000004">
    <property type="protein sequence ID" value="ETX11401.1"/>
    <property type="molecule type" value="Genomic_DNA"/>
</dbReference>
<gene>
    <name evidence="2" type="ORF">MUS1_10940</name>
</gene>
<organism evidence="2 3">
    <name type="scientific">Marinomonas ushuaiensis DSM 15871</name>
    <dbReference type="NCBI Taxonomy" id="1122207"/>
    <lineage>
        <taxon>Bacteria</taxon>
        <taxon>Pseudomonadati</taxon>
        <taxon>Pseudomonadota</taxon>
        <taxon>Gammaproteobacteria</taxon>
        <taxon>Oceanospirillales</taxon>
        <taxon>Oceanospirillaceae</taxon>
        <taxon>Marinomonas</taxon>
    </lineage>
</organism>
<evidence type="ECO:0000313" key="3">
    <source>
        <dbReference type="Proteomes" id="UP000054058"/>
    </source>
</evidence>
<evidence type="ECO:0000256" key="1">
    <source>
        <dbReference type="SAM" id="Phobius"/>
    </source>
</evidence>
<protein>
    <recommendedName>
        <fullName evidence="4">DUF3352 domain-containing protein</fullName>
    </recommendedName>
</protein>
<comment type="caution">
    <text evidence="2">The sequence shown here is derived from an EMBL/GenBank/DDBJ whole genome shotgun (WGS) entry which is preliminary data.</text>
</comment>
<dbReference type="STRING" id="1122207.MUS1_10940"/>
<name>X7E8B7_9GAMM</name>
<evidence type="ECO:0000313" key="2">
    <source>
        <dbReference type="EMBL" id="ETX11401.1"/>
    </source>
</evidence>
<keyword evidence="3" id="KW-1185">Reference proteome</keyword>
<dbReference type="PATRIC" id="fig|1122207.3.peg.1318"/>
<keyword evidence="1" id="KW-1133">Transmembrane helix</keyword>
<dbReference type="eggNOG" id="ENOG502Z9I7">
    <property type="taxonomic scope" value="Bacteria"/>
</dbReference>
<dbReference type="AlphaFoldDB" id="X7E8B7"/>
<proteinExistence type="predicted"/>
<feature type="transmembrane region" description="Helical" evidence="1">
    <location>
        <begin position="12"/>
        <end position="34"/>
    </location>
</feature>
<dbReference type="Proteomes" id="UP000054058">
    <property type="component" value="Unassembled WGS sequence"/>
</dbReference>
<sequence length="714" mass="79119">MYLIIETLYMRKVITVLGGVLISTSLFAVGSGWFSSIFSSEKEDILTFIPADTAYYVGGDSLDNIAQLMNDSSLINVSPRLADQLKGSLASIDDSDSPEARFFSYLMTQYESSNKSGLADVAKSVGISLTGSYALFSDGIMPVMRIEIANEDAFNVLIENAVKDSDWHYSWEEFGETKVRLWSLEEGVSLAVLNNANGVVITIVTEKDTLEAKQQRLGLIKPEASLATSEEVENLKKQYGYTGDMIGFIQIDRIIQAFVAPTESHLGHDLLTYLPQRQFNRFQSKMSEQCRSEYREISATLPRFVTGYQVLEIGKDLTSYRTRVHSILEIENEAVTLSLQNAQGHLPLHSTIATDKLAAFGVGVNASNLTSEVMSLLDQFVSAEYECDVLQYLQADIQDVDPYVLATTTPFAQGVKGVGISLFDLKMEEGSRLPASVDFLISITAENPKTFVQMAQNFPFIPQTKLPEDGSLVTLDLPPDVPVEVNAAIKGQHVVIFSGKKSTASANDMVTEPITNNSLVGMAFNFHKLGELLSSDNLNTLASSLPFDDACSMQYELSHMFQSLNTENGLLLRAGSEGLTTIHSSYLDKTKTKDLNLVGEYNVAFLNDDCEWQGKSEEESTEDHIREDGTGLYVVKGDADMCDLYVSNYSWKQNGNVLVINSQDQDRDSCETELSKTEQETYSCYLVDEKDAEFQCVYSFDGYLSVEKYTRAKD</sequence>
<keyword evidence="1" id="KW-0472">Membrane</keyword>
<reference evidence="2 3" key="1">
    <citation type="submission" date="2014-01" db="EMBL/GenBank/DDBJ databases">
        <title>Marinomonas ushuaiensis DSM 15871 Genome Sequencing.</title>
        <authorList>
            <person name="Lai Q."/>
            <person name="Shao Z.S."/>
        </authorList>
    </citation>
    <scope>NUCLEOTIDE SEQUENCE [LARGE SCALE GENOMIC DNA]</scope>
    <source>
        <strain evidence="2 3">DSM 15871</strain>
    </source>
</reference>
<accession>X7E8B7</accession>